<evidence type="ECO:0008006" key="4">
    <source>
        <dbReference type="Google" id="ProtNLM"/>
    </source>
</evidence>
<keyword evidence="3" id="KW-1185">Reference proteome</keyword>
<gene>
    <name evidence="2" type="ORF">Spa11_38830</name>
</gene>
<feature type="chain" id="PRO_5022225207" description="Outer membrane efflux protein" evidence="1">
    <location>
        <begin position="25"/>
        <end position="169"/>
    </location>
</feature>
<dbReference type="Proteomes" id="UP000316426">
    <property type="component" value="Chromosome"/>
</dbReference>
<dbReference type="KEGG" id="bmei:Spa11_38830"/>
<accession>A0A518KCX9</accession>
<proteinExistence type="predicted"/>
<evidence type="ECO:0000313" key="2">
    <source>
        <dbReference type="EMBL" id="QDV75663.1"/>
    </source>
</evidence>
<protein>
    <recommendedName>
        <fullName evidence="4">Outer membrane efflux protein</fullName>
    </recommendedName>
</protein>
<organism evidence="2 3">
    <name type="scientific">Botrimarina mediterranea</name>
    <dbReference type="NCBI Taxonomy" id="2528022"/>
    <lineage>
        <taxon>Bacteria</taxon>
        <taxon>Pseudomonadati</taxon>
        <taxon>Planctomycetota</taxon>
        <taxon>Planctomycetia</taxon>
        <taxon>Pirellulales</taxon>
        <taxon>Lacipirellulaceae</taxon>
        <taxon>Botrimarina</taxon>
    </lineage>
</organism>
<dbReference type="RefSeq" id="WP_145115285.1">
    <property type="nucleotide sequence ID" value="NZ_CP036349.1"/>
</dbReference>
<sequence length="169" mass="19305" precursor="true">MRRLVPALLFPLVGFATLAPIASAQINVNQCYECGDALSGGRAVQVAAMEERLYRRLDHPARMRALRMEIKYAEARIDSLRLLQREYNRVNRFGTGNALTLSAAQVRLELMRENMVLRDLREQLILEQRYNRETRRAYAVQAAEATQRITAHVALESEKGEPTITIINH</sequence>
<feature type="signal peptide" evidence="1">
    <location>
        <begin position="1"/>
        <end position="24"/>
    </location>
</feature>
<reference evidence="2 3" key="1">
    <citation type="submission" date="2019-02" db="EMBL/GenBank/DDBJ databases">
        <title>Deep-cultivation of Planctomycetes and their phenomic and genomic characterization uncovers novel biology.</title>
        <authorList>
            <person name="Wiegand S."/>
            <person name="Jogler M."/>
            <person name="Boedeker C."/>
            <person name="Pinto D."/>
            <person name="Vollmers J."/>
            <person name="Rivas-Marin E."/>
            <person name="Kohn T."/>
            <person name="Peeters S.H."/>
            <person name="Heuer A."/>
            <person name="Rast P."/>
            <person name="Oberbeckmann S."/>
            <person name="Bunk B."/>
            <person name="Jeske O."/>
            <person name="Meyerdierks A."/>
            <person name="Storesund J.E."/>
            <person name="Kallscheuer N."/>
            <person name="Luecker S."/>
            <person name="Lage O.M."/>
            <person name="Pohl T."/>
            <person name="Merkel B.J."/>
            <person name="Hornburger P."/>
            <person name="Mueller R.-W."/>
            <person name="Bruemmer F."/>
            <person name="Labrenz M."/>
            <person name="Spormann A.M."/>
            <person name="Op den Camp H."/>
            <person name="Overmann J."/>
            <person name="Amann R."/>
            <person name="Jetten M.S.M."/>
            <person name="Mascher T."/>
            <person name="Medema M.H."/>
            <person name="Devos D.P."/>
            <person name="Kaster A.-K."/>
            <person name="Ovreas L."/>
            <person name="Rohde M."/>
            <person name="Galperin M.Y."/>
            <person name="Jogler C."/>
        </authorList>
    </citation>
    <scope>NUCLEOTIDE SEQUENCE [LARGE SCALE GENOMIC DNA]</scope>
    <source>
        <strain evidence="2 3">Spa11</strain>
    </source>
</reference>
<dbReference type="EMBL" id="CP036349">
    <property type="protein sequence ID" value="QDV75663.1"/>
    <property type="molecule type" value="Genomic_DNA"/>
</dbReference>
<dbReference type="AlphaFoldDB" id="A0A518KCX9"/>
<name>A0A518KCX9_9BACT</name>
<keyword evidence="1" id="KW-0732">Signal</keyword>
<evidence type="ECO:0000313" key="3">
    <source>
        <dbReference type="Proteomes" id="UP000316426"/>
    </source>
</evidence>
<evidence type="ECO:0000256" key="1">
    <source>
        <dbReference type="SAM" id="SignalP"/>
    </source>
</evidence>